<dbReference type="Pfam" id="PF02897">
    <property type="entry name" value="Peptidase_S9_N"/>
    <property type="match status" value="1"/>
</dbReference>
<evidence type="ECO:0000259" key="4">
    <source>
        <dbReference type="Pfam" id="PF00326"/>
    </source>
</evidence>
<keyword evidence="1" id="KW-0645">Protease</keyword>
<dbReference type="EMBL" id="JAPNTZ010000010">
    <property type="protein sequence ID" value="MCY1141900.1"/>
    <property type="molecule type" value="Genomic_DNA"/>
</dbReference>
<keyword evidence="2" id="KW-0378">Hydrolase</keyword>
<comment type="caution">
    <text evidence="6">The sequence shown here is derived from an EMBL/GenBank/DDBJ whole genome shotgun (WGS) entry which is preliminary data.</text>
</comment>
<dbReference type="Gene3D" id="2.130.10.120">
    <property type="entry name" value="Prolyl oligopeptidase, N-terminal domain"/>
    <property type="match status" value="1"/>
</dbReference>
<dbReference type="RefSeq" id="WP_267566291.1">
    <property type="nucleotide sequence ID" value="NZ_JAPNTZ010000010.1"/>
</dbReference>
<dbReference type="InterPro" id="IPR051167">
    <property type="entry name" value="Prolyl_oligopep/macrocyclase"/>
</dbReference>
<dbReference type="Gene3D" id="3.40.50.1820">
    <property type="entry name" value="alpha/beta hydrolase"/>
    <property type="match status" value="1"/>
</dbReference>
<dbReference type="InterPro" id="IPR023302">
    <property type="entry name" value="Pept_S9A_N"/>
</dbReference>
<name>A0ABT4B8G4_9ACTN</name>
<evidence type="ECO:0000256" key="2">
    <source>
        <dbReference type="ARBA" id="ARBA00022801"/>
    </source>
</evidence>
<keyword evidence="7" id="KW-1185">Reference proteome</keyword>
<reference evidence="6" key="1">
    <citation type="submission" date="2022-11" db="EMBL/GenBank/DDBJ databases">
        <authorList>
            <person name="Somphong A."/>
            <person name="Phongsopitanun W."/>
        </authorList>
    </citation>
    <scope>NUCLEOTIDE SEQUENCE</scope>
    <source>
        <strain evidence="6">Pm04-4</strain>
    </source>
</reference>
<dbReference type="PANTHER" id="PTHR42881">
    <property type="entry name" value="PROLYL ENDOPEPTIDASE"/>
    <property type="match status" value="1"/>
</dbReference>
<dbReference type="PANTHER" id="PTHR42881:SF13">
    <property type="entry name" value="PROLYL ENDOPEPTIDASE"/>
    <property type="match status" value="1"/>
</dbReference>
<dbReference type="Pfam" id="PF00326">
    <property type="entry name" value="Peptidase_S9"/>
    <property type="match status" value="1"/>
</dbReference>
<accession>A0ABT4B8G4</accession>
<keyword evidence="3" id="KW-0720">Serine protease</keyword>
<organism evidence="6 7">
    <name type="scientific">Paractinoplanes pyxinae</name>
    <dbReference type="NCBI Taxonomy" id="2997416"/>
    <lineage>
        <taxon>Bacteria</taxon>
        <taxon>Bacillati</taxon>
        <taxon>Actinomycetota</taxon>
        <taxon>Actinomycetes</taxon>
        <taxon>Micromonosporales</taxon>
        <taxon>Micromonosporaceae</taxon>
        <taxon>Paractinoplanes</taxon>
    </lineage>
</organism>
<protein>
    <submittedName>
        <fullName evidence="6">Prolyl oligopeptidase family serine peptidase</fullName>
    </submittedName>
</protein>
<feature type="domain" description="Peptidase S9 prolyl oligopeptidase catalytic" evidence="4">
    <location>
        <begin position="459"/>
        <end position="659"/>
    </location>
</feature>
<dbReference type="InterPro" id="IPR001375">
    <property type="entry name" value="Peptidase_S9_cat"/>
</dbReference>
<dbReference type="PRINTS" id="PR00862">
    <property type="entry name" value="PROLIGOPTASE"/>
</dbReference>
<dbReference type="Proteomes" id="UP001151002">
    <property type="component" value="Unassembled WGS sequence"/>
</dbReference>
<sequence length="668" mass="74993">MAALDDSYRWLEDLDSPEALRWIAERNAETLTLLGGAGFARTRDEIRAVLDSKERIPYPGWRGDGYYYDFWRDADHPRGLWRRTTLDQFRRDEPAWDVLLDVDELNRAEGENWTWSGVTVLQPGYDRGLISLSRGGADAVVVREFDLNRRAFVEDGFTLPEAKSDVGWIDADHVFVGTDFGPGSLTSSGYPRIVKRWRRGTPLTEAELIFEGRPDDVSVRAGHDPTPGFERDFVGRHVDFWHSEQFLRTPDGRLIRIEIPDDANGSVHRNWLLIRLRSPWLNYPAGALVAADFEQFLAGGRELIVLFEPDERTSLRSYTWTRNHLLLVTMIDVRTEVSVLTPDEPRWRREPMTGAGEFDQTWIVDTDPDNNDSYLISSEGFLQPATLSLENEELKRGPAFFDADGMTVRQFFAVSADGTRIPYFVVGGTGGGPALLYGYGGFEVAMTPSYNGVIGRGWLARGGSYVVANIRGGGEYGPEWHRAALRENRVKAFEDFAAVATDLVQRGITTPDRLGAMGGSNGGLLMGVMLTRYPDLFGAVVARVPILDMRRYTKLLAGKSWIAEYGDPDVEADWAYLRKFSPYQNVDPGRAYPPVLFLTSTRDDRVHPAHARKMMALMRAQGHHATYYENIEGGHGGAADNDQAATMWALILEFLWQNLTPGAQPQEG</sequence>
<dbReference type="SUPFAM" id="SSF50993">
    <property type="entry name" value="Peptidase/esterase 'gauge' domain"/>
    <property type="match status" value="1"/>
</dbReference>
<evidence type="ECO:0000259" key="5">
    <source>
        <dbReference type="Pfam" id="PF02897"/>
    </source>
</evidence>
<dbReference type="SUPFAM" id="SSF53474">
    <property type="entry name" value="alpha/beta-Hydrolases"/>
    <property type="match status" value="1"/>
</dbReference>
<evidence type="ECO:0000313" key="7">
    <source>
        <dbReference type="Proteomes" id="UP001151002"/>
    </source>
</evidence>
<dbReference type="InterPro" id="IPR029058">
    <property type="entry name" value="AB_hydrolase_fold"/>
</dbReference>
<evidence type="ECO:0000313" key="6">
    <source>
        <dbReference type="EMBL" id="MCY1141900.1"/>
    </source>
</evidence>
<evidence type="ECO:0000256" key="3">
    <source>
        <dbReference type="ARBA" id="ARBA00022825"/>
    </source>
</evidence>
<proteinExistence type="predicted"/>
<gene>
    <name evidence="6" type="ORF">OWR29_28230</name>
</gene>
<evidence type="ECO:0000256" key="1">
    <source>
        <dbReference type="ARBA" id="ARBA00022670"/>
    </source>
</evidence>
<dbReference type="InterPro" id="IPR002470">
    <property type="entry name" value="Peptidase_S9A"/>
</dbReference>
<feature type="domain" description="Peptidase S9A N-terminal" evidence="5">
    <location>
        <begin position="5"/>
        <end position="218"/>
    </location>
</feature>